<feature type="domain" description="LOB" evidence="6">
    <location>
        <begin position="9"/>
        <end position="111"/>
    </location>
</feature>
<evidence type="ECO:0000256" key="5">
    <source>
        <dbReference type="SAM" id="MobiDB-lite"/>
    </source>
</evidence>
<gene>
    <name evidence="7" type="ORF">QJS04_geneDACA006533</name>
</gene>
<dbReference type="GO" id="GO:0005634">
    <property type="term" value="C:nucleus"/>
    <property type="evidence" value="ECO:0007669"/>
    <property type="project" value="UniProtKB-SubCell"/>
</dbReference>
<dbReference type="PANTHER" id="PTHR31301">
    <property type="entry name" value="LOB DOMAIN-CONTAINING PROTEIN 4-RELATED"/>
    <property type="match status" value="1"/>
</dbReference>
<comment type="subcellular location">
    <subcellularLocation>
        <location evidence="1">Nucleus</location>
    </subcellularLocation>
</comment>
<protein>
    <submittedName>
        <fullName evidence="7">LOB domain-containing protein 6</fullName>
    </submittedName>
</protein>
<dbReference type="Proteomes" id="UP001179952">
    <property type="component" value="Unassembled WGS sequence"/>
</dbReference>
<keyword evidence="4" id="KW-0539">Nucleus</keyword>
<evidence type="ECO:0000313" key="7">
    <source>
        <dbReference type="EMBL" id="KAK1267949.1"/>
    </source>
</evidence>
<evidence type="ECO:0000256" key="1">
    <source>
        <dbReference type="ARBA" id="ARBA00004123"/>
    </source>
</evidence>
<evidence type="ECO:0000313" key="8">
    <source>
        <dbReference type="Proteomes" id="UP001179952"/>
    </source>
</evidence>
<evidence type="ECO:0000256" key="4">
    <source>
        <dbReference type="ARBA" id="ARBA00023242"/>
    </source>
</evidence>
<evidence type="ECO:0000259" key="6">
    <source>
        <dbReference type="PROSITE" id="PS50891"/>
    </source>
</evidence>
<reference evidence="7" key="1">
    <citation type="journal article" date="2023" name="Nat. Commun.">
        <title>Diploid and tetraploid genomes of Acorus and the evolution of monocots.</title>
        <authorList>
            <person name="Ma L."/>
            <person name="Liu K.W."/>
            <person name="Li Z."/>
            <person name="Hsiao Y.Y."/>
            <person name="Qi Y."/>
            <person name="Fu T."/>
            <person name="Tang G.D."/>
            <person name="Zhang D."/>
            <person name="Sun W.H."/>
            <person name="Liu D.K."/>
            <person name="Li Y."/>
            <person name="Chen G.Z."/>
            <person name="Liu X.D."/>
            <person name="Liao X.Y."/>
            <person name="Jiang Y.T."/>
            <person name="Yu X."/>
            <person name="Hao Y."/>
            <person name="Huang J."/>
            <person name="Zhao X.W."/>
            <person name="Ke S."/>
            <person name="Chen Y.Y."/>
            <person name="Wu W.L."/>
            <person name="Hsu J.L."/>
            <person name="Lin Y.F."/>
            <person name="Huang M.D."/>
            <person name="Li C.Y."/>
            <person name="Huang L."/>
            <person name="Wang Z.W."/>
            <person name="Zhao X."/>
            <person name="Zhong W.Y."/>
            <person name="Peng D.H."/>
            <person name="Ahmad S."/>
            <person name="Lan S."/>
            <person name="Zhang J.S."/>
            <person name="Tsai W.C."/>
            <person name="Van de Peer Y."/>
            <person name="Liu Z.J."/>
        </authorList>
    </citation>
    <scope>NUCLEOTIDE SEQUENCE</scope>
    <source>
        <strain evidence="7">SCP</strain>
    </source>
</reference>
<dbReference type="EMBL" id="JAUJYN010000006">
    <property type="protein sequence ID" value="KAK1267949.1"/>
    <property type="molecule type" value="Genomic_DNA"/>
</dbReference>
<keyword evidence="3" id="KW-0217">Developmental protein</keyword>
<evidence type="ECO:0000256" key="3">
    <source>
        <dbReference type="ARBA" id="ARBA00022473"/>
    </source>
</evidence>
<organism evidence="7 8">
    <name type="scientific">Acorus gramineus</name>
    <name type="common">Dwarf sweet flag</name>
    <dbReference type="NCBI Taxonomy" id="55184"/>
    <lineage>
        <taxon>Eukaryota</taxon>
        <taxon>Viridiplantae</taxon>
        <taxon>Streptophyta</taxon>
        <taxon>Embryophyta</taxon>
        <taxon>Tracheophyta</taxon>
        <taxon>Spermatophyta</taxon>
        <taxon>Magnoliopsida</taxon>
        <taxon>Liliopsida</taxon>
        <taxon>Acoraceae</taxon>
        <taxon>Acorus</taxon>
    </lineage>
</organism>
<keyword evidence="8" id="KW-1185">Reference proteome</keyword>
<dbReference type="AlphaFoldDB" id="A0AAV9AUY2"/>
<name>A0AAV9AUY2_ACOGR</name>
<dbReference type="PANTHER" id="PTHR31301:SF83">
    <property type="entry name" value="PROTEIN ASYMMETRIC LEAVES 2"/>
    <property type="match status" value="1"/>
</dbReference>
<feature type="region of interest" description="Disordered" evidence="5">
    <location>
        <begin position="140"/>
        <end position="160"/>
    </location>
</feature>
<comment type="caution">
    <text evidence="7">The sequence shown here is derived from an EMBL/GenBank/DDBJ whole genome shotgun (WGS) entry which is preliminary data.</text>
</comment>
<feature type="compositionally biased region" description="Low complexity" evidence="5">
    <location>
        <begin position="144"/>
        <end position="160"/>
    </location>
</feature>
<dbReference type="PROSITE" id="PS50891">
    <property type="entry name" value="LOB"/>
    <property type="match status" value="1"/>
</dbReference>
<evidence type="ECO:0000256" key="2">
    <source>
        <dbReference type="ARBA" id="ARBA00005474"/>
    </source>
</evidence>
<dbReference type="Pfam" id="PF03195">
    <property type="entry name" value="LOB"/>
    <property type="match status" value="1"/>
</dbReference>
<proteinExistence type="inferred from homology"/>
<reference evidence="7" key="2">
    <citation type="submission" date="2023-06" db="EMBL/GenBank/DDBJ databases">
        <authorList>
            <person name="Ma L."/>
            <person name="Liu K.-W."/>
            <person name="Li Z."/>
            <person name="Hsiao Y.-Y."/>
            <person name="Qi Y."/>
            <person name="Fu T."/>
            <person name="Tang G."/>
            <person name="Zhang D."/>
            <person name="Sun W.-H."/>
            <person name="Liu D.-K."/>
            <person name="Li Y."/>
            <person name="Chen G.-Z."/>
            <person name="Liu X.-D."/>
            <person name="Liao X.-Y."/>
            <person name="Jiang Y.-T."/>
            <person name="Yu X."/>
            <person name="Hao Y."/>
            <person name="Huang J."/>
            <person name="Zhao X.-W."/>
            <person name="Ke S."/>
            <person name="Chen Y.-Y."/>
            <person name="Wu W.-L."/>
            <person name="Hsu J.-L."/>
            <person name="Lin Y.-F."/>
            <person name="Huang M.-D."/>
            <person name="Li C.-Y."/>
            <person name="Huang L."/>
            <person name="Wang Z.-W."/>
            <person name="Zhao X."/>
            <person name="Zhong W.-Y."/>
            <person name="Peng D.-H."/>
            <person name="Ahmad S."/>
            <person name="Lan S."/>
            <person name="Zhang J.-S."/>
            <person name="Tsai W.-C."/>
            <person name="Van De Peer Y."/>
            <person name="Liu Z.-J."/>
        </authorList>
    </citation>
    <scope>NUCLEOTIDE SEQUENCE</scope>
    <source>
        <strain evidence="7">SCP</strain>
        <tissue evidence="7">Leaves</tissue>
    </source>
</reference>
<accession>A0AAV9AUY2</accession>
<dbReference type="InterPro" id="IPR004883">
    <property type="entry name" value="LOB"/>
</dbReference>
<comment type="similarity">
    <text evidence="2">Belongs to the LOB domain-containing protein family.</text>
</comment>
<sequence>MPRSSSHTTRCAACRFLCRRCTADCVFLPYFPADRQDERYLMVHRVFGTSNAAKILQQIDVSLRHHAAETLVFQAEARLRDPVYGSVSLIARLNETQNQIQHEISSIMSVISYYQSLLSSPNPMPPSQMMTVPMEYDQEQQPTQMLESQMTQQQQQQQQHEMMMGYDDQHEQQQMMMMMMMMAGEVLEVAQLEP</sequence>